<organism evidence="2 3">
    <name type="scientific">Thiohalomonas denitrificans</name>
    <dbReference type="NCBI Taxonomy" id="415747"/>
    <lineage>
        <taxon>Bacteria</taxon>
        <taxon>Pseudomonadati</taxon>
        <taxon>Pseudomonadota</taxon>
        <taxon>Gammaproteobacteria</taxon>
        <taxon>Thiohalomonadales</taxon>
        <taxon>Thiohalomonadaceae</taxon>
        <taxon>Thiohalomonas</taxon>
    </lineage>
</organism>
<accession>A0A1G5QKK3</accession>
<dbReference type="OrthoDB" id="9780149at2"/>
<dbReference type="InterPro" id="IPR027417">
    <property type="entry name" value="P-loop_NTPase"/>
</dbReference>
<dbReference type="InterPro" id="IPR002477">
    <property type="entry name" value="Peptidoglycan-bd-like"/>
</dbReference>
<evidence type="ECO:0000313" key="2">
    <source>
        <dbReference type="EMBL" id="SCZ62080.1"/>
    </source>
</evidence>
<dbReference type="InterPro" id="IPR036365">
    <property type="entry name" value="PGBD-like_sf"/>
</dbReference>
<name>A0A1G5QKK3_9GAMM</name>
<dbReference type="Gene3D" id="1.10.101.10">
    <property type="entry name" value="PGBD-like superfamily/PGBD"/>
    <property type="match status" value="1"/>
</dbReference>
<gene>
    <name evidence="2" type="ORF">SAMN03097708_02255</name>
</gene>
<sequence length="536" mass="59507">MYLDHFGLDAKPFSITPEPRFLHLSERYREALAHLLYGAGEAGGFLQLTGEVGTGKTMICRAFLAQLPEAVDAALVLNPKLTAPELLCNILEELRIPLPDERDSTKALIDRLNAHLLDAYSRGRRTVLLIDEAQNLSPDVLEQVRLLTNLETDRHKLLQIFLIGQPELRHLLDQPELRQVAQRITARCHLMPLSPEETRAYVAHRLQVAGARRSLFTRGALKEIYAFSGGIPRLINTVCDRALLGAYATDCERVERRVVRRAAAELTGSRDRQRPFGARAALLGVLALALAGAGFLPDTRSALTLLFERMTPPVIATAAEPPAPLQPDALPAHIRIQQLVREAPASLDAGAAGAGLLENWGIVASEPVADFCQNVRTHGLRCLRGRASWKELRRLNRPAVLNFWSDDGVRHVLLTGMQDQRAEFRVGDAQWTLPLTESDEFWRGNYLILWRPPDSEASLIGRRSSPWAVQWLWERLGGGVPVPESYTDTLREKVVDFQQQHALKTDGIAGPRTLIQLNTAAADPTIPRLDVRVGGK</sequence>
<evidence type="ECO:0000313" key="3">
    <source>
        <dbReference type="Proteomes" id="UP000199648"/>
    </source>
</evidence>
<dbReference type="InterPro" id="IPR036366">
    <property type="entry name" value="PGBDSf"/>
</dbReference>
<dbReference type="Gene3D" id="3.40.50.300">
    <property type="entry name" value="P-loop containing nucleotide triphosphate hydrolases"/>
    <property type="match status" value="1"/>
</dbReference>
<dbReference type="InterPro" id="IPR003593">
    <property type="entry name" value="AAA+_ATPase"/>
</dbReference>
<dbReference type="SMART" id="SM00382">
    <property type="entry name" value="AAA"/>
    <property type="match status" value="1"/>
</dbReference>
<protein>
    <submittedName>
        <fullName evidence="2">General secretion pathway protein A</fullName>
    </submittedName>
</protein>
<proteinExistence type="predicted"/>
<dbReference type="SUPFAM" id="SSF47090">
    <property type="entry name" value="PGBD-like"/>
    <property type="match status" value="1"/>
</dbReference>
<dbReference type="PANTHER" id="PTHR35894">
    <property type="entry name" value="GENERAL SECRETION PATHWAY PROTEIN A-RELATED"/>
    <property type="match status" value="1"/>
</dbReference>
<dbReference type="Pfam" id="PF13401">
    <property type="entry name" value="AAA_22"/>
    <property type="match status" value="1"/>
</dbReference>
<dbReference type="InterPro" id="IPR049945">
    <property type="entry name" value="AAA_22"/>
</dbReference>
<dbReference type="AlphaFoldDB" id="A0A1G5QKK3"/>
<dbReference type="RefSeq" id="WP_092996929.1">
    <property type="nucleotide sequence ID" value="NZ_FMWD01000006.1"/>
</dbReference>
<dbReference type="CDD" id="cd00009">
    <property type="entry name" value="AAA"/>
    <property type="match status" value="1"/>
</dbReference>
<reference evidence="2 3" key="1">
    <citation type="submission" date="2016-10" db="EMBL/GenBank/DDBJ databases">
        <authorList>
            <person name="de Groot N.N."/>
        </authorList>
    </citation>
    <scope>NUCLEOTIDE SEQUENCE [LARGE SCALE GENOMIC DNA]</scope>
    <source>
        <strain evidence="2 3">HLD2</strain>
    </source>
</reference>
<dbReference type="PANTHER" id="PTHR35894:SF1">
    <property type="entry name" value="PHOSPHORIBULOKINASE _ URIDINE KINASE FAMILY"/>
    <property type="match status" value="1"/>
</dbReference>
<dbReference type="InterPro" id="IPR052026">
    <property type="entry name" value="ExeA_AAA_ATPase_DNA-bind"/>
</dbReference>
<dbReference type="SUPFAM" id="SSF52540">
    <property type="entry name" value="P-loop containing nucleoside triphosphate hydrolases"/>
    <property type="match status" value="1"/>
</dbReference>
<dbReference type="Pfam" id="PF01471">
    <property type="entry name" value="PG_binding_1"/>
    <property type="match status" value="1"/>
</dbReference>
<evidence type="ECO:0000259" key="1">
    <source>
        <dbReference type="SMART" id="SM00382"/>
    </source>
</evidence>
<dbReference type="STRING" id="415747.SAMN03097708_02255"/>
<dbReference type="EMBL" id="FMWD01000006">
    <property type="protein sequence ID" value="SCZ62080.1"/>
    <property type="molecule type" value="Genomic_DNA"/>
</dbReference>
<dbReference type="GO" id="GO:0016887">
    <property type="term" value="F:ATP hydrolysis activity"/>
    <property type="evidence" value="ECO:0007669"/>
    <property type="project" value="InterPro"/>
</dbReference>
<dbReference type="Proteomes" id="UP000199648">
    <property type="component" value="Unassembled WGS sequence"/>
</dbReference>
<feature type="domain" description="AAA+ ATPase" evidence="1">
    <location>
        <begin position="42"/>
        <end position="196"/>
    </location>
</feature>
<keyword evidence="3" id="KW-1185">Reference proteome</keyword>
<dbReference type="Gene3D" id="3.90.70.10">
    <property type="entry name" value="Cysteine proteinases"/>
    <property type="match status" value="1"/>
</dbReference>